<organism evidence="3 4">
    <name type="scientific">Amantichitinum ursilacus</name>
    <dbReference type="NCBI Taxonomy" id="857265"/>
    <lineage>
        <taxon>Bacteria</taxon>
        <taxon>Pseudomonadati</taxon>
        <taxon>Pseudomonadota</taxon>
        <taxon>Betaproteobacteria</taxon>
        <taxon>Neisseriales</taxon>
        <taxon>Chitinibacteraceae</taxon>
        <taxon>Amantichitinum</taxon>
    </lineage>
</organism>
<dbReference type="AlphaFoldDB" id="A0A0N0GMD6"/>
<dbReference type="GO" id="GO:0031241">
    <property type="term" value="C:periplasmic side of cell outer membrane"/>
    <property type="evidence" value="ECO:0007669"/>
    <property type="project" value="TreeGrafter"/>
</dbReference>
<dbReference type="Gene3D" id="3.40.50.2300">
    <property type="match status" value="2"/>
</dbReference>
<dbReference type="PANTHER" id="PTHR38038">
    <property type="entry name" value="PENICILLIN-BINDING PROTEIN ACTIVATOR LPOA"/>
    <property type="match status" value="1"/>
</dbReference>
<dbReference type="PANTHER" id="PTHR38038:SF1">
    <property type="entry name" value="PENICILLIN-BINDING PROTEIN ACTIVATOR LPOA"/>
    <property type="match status" value="1"/>
</dbReference>
<keyword evidence="1" id="KW-0472">Membrane</keyword>
<evidence type="ECO:0000313" key="3">
    <source>
        <dbReference type="EMBL" id="KPC50817.1"/>
    </source>
</evidence>
<feature type="compositionally biased region" description="Polar residues" evidence="2">
    <location>
        <begin position="328"/>
        <end position="346"/>
    </location>
</feature>
<proteinExistence type="predicted"/>
<reference evidence="3 4" key="1">
    <citation type="submission" date="2015-07" db="EMBL/GenBank/DDBJ databases">
        <title>Draft genome sequence of the Amantichitinum ursilacus IGB-41, a new chitin-degrading bacterium.</title>
        <authorList>
            <person name="Kirstahler P."/>
            <person name="Guenther M."/>
            <person name="Grumaz C."/>
            <person name="Rupp S."/>
            <person name="Zibek S."/>
            <person name="Sohn K."/>
        </authorList>
    </citation>
    <scope>NUCLEOTIDE SEQUENCE [LARGE SCALE GENOMIC DNA]</scope>
    <source>
        <strain evidence="3 4">IGB-41</strain>
    </source>
</reference>
<dbReference type="GO" id="GO:0009252">
    <property type="term" value="P:peptidoglycan biosynthetic process"/>
    <property type="evidence" value="ECO:0007669"/>
    <property type="project" value="TreeGrafter"/>
</dbReference>
<evidence type="ECO:0000313" key="4">
    <source>
        <dbReference type="Proteomes" id="UP000037939"/>
    </source>
</evidence>
<accession>A0A0N0GMD6</accession>
<dbReference type="Pfam" id="PF04348">
    <property type="entry name" value="LppC"/>
    <property type="match status" value="1"/>
</dbReference>
<gene>
    <name evidence="3" type="primary">lpoA</name>
    <name evidence="3" type="ORF">WG78_16015</name>
</gene>
<dbReference type="GO" id="GO:0030234">
    <property type="term" value="F:enzyme regulator activity"/>
    <property type="evidence" value="ECO:0007669"/>
    <property type="project" value="TreeGrafter"/>
</dbReference>
<dbReference type="CDD" id="cd06339">
    <property type="entry name" value="PBP1_YraM_LppC_lipoprotein-like"/>
    <property type="match status" value="1"/>
</dbReference>
<sequence>MTGQFIAVLLPARSKAWKPAVDAIKAGLFAAEGALSDGDQPPLRVFDTSEAEDDILTQFNRARNLGAAAVIGPLTQTAVNNIADNGHFEFPVLALNRFDSKTLRRPGLYSFSLSTEVEAGQVANWMHDDEVTQPVVLVGDGALAKRMAQGFTEAWKAGNDGRVPNILAMPVTRQDYAGLRAQLDQIGADGVFLAMNDKQARRVRPFIGAGRPLYATSQINPGRLPTPALFDLAGIHYLDMPWIGDPSNPAWRVYEHARSPSNDVERLFALGVDTWRLMASILAAQPGTQIRDDGLTGRLRISPDGVVDRTLMQLETSIKVPDAEAPGSANTNAPAASDASQPALNP</sequence>
<dbReference type="STRING" id="857265.WG78_16015"/>
<name>A0A0N0GMD6_9NEIS</name>
<dbReference type="SUPFAM" id="SSF53822">
    <property type="entry name" value="Periplasmic binding protein-like I"/>
    <property type="match status" value="1"/>
</dbReference>
<dbReference type="InterPro" id="IPR028082">
    <property type="entry name" value="Peripla_BP_I"/>
</dbReference>
<dbReference type="InterPro" id="IPR007443">
    <property type="entry name" value="LpoA"/>
</dbReference>
<keyword evidence="4" id="KW-1185">Reference proteome</keyword>
<comment type="caution">
    <text evidence="3">The sequence shown here is derived from an EMBL/GenBank/DDBJ whole genome shotgun (WGS) entry which is preliminary data.</text>
</comment>
<dbReference type="RefSeq" id="WP_053938818.1">
    <property type="nucleotide sequence ID" value="NZ_LAQT01000026.1"/>
</dbReference>
<evidence type="ECO:0000256" key="1">
    <source>
        <dbReference type="ARBA" id="ARBA00023136"/>
    </source>
</evidence>
<protein>
    <submittedName>
        <fullName evidence="3">Penicillin-binding protein activator LpoA</fullName>
    </submittedName>
</protein>
<evidence type="ECO:0000256" key="2">
    <source>
        <dbReference type="SAM" id="MobiDB-lite"/>
    </source>
</evidence>
<feature type="region of interest" description="Disordered" evidence="2">
    <location>
        <begin position="320"/>
        <end position="346"/>
    </location>
</feature>
<dbReference type="Proteomes" id="UP000037939">
    <property type="component" value="Unassembled WGS sequence"/>
</dbReference>
<dbReference type="EMBL" id="LAQT01000026">
    <property type="protein sequence ID" value="KPC50817.1"/>
    <property type="molecule type" value="Genomic_DNA"/>
</dbReference>